<proteinExistence type="predicted"/>
<name>A0ABQ6J056_9MICO</name>
<evidence type="ECO:0000313" key="1">
    <source>
        <dbReference type="EMBL" id="GMA42337.1"/>
    </source>
</evidence>
<protein>
    <recommendedName>
        <fullName evidence="3">Pimeloyl-ACP methyl ester carboxylesterase</fullName>
    </recommendedName>
</protein>
<accession>A0ABQ6J056</accession>
<dbReference type="EMBL" id="BSUO01000001">
    <property type="protein sequence ID" value="GMA42337.1"/>
    <property type="molecule type" value="Genomic_DNA"/>
</dbReference>
<dbReference type="Gene3D" id="3.40.50.1820">
    <property type="entry name" value="alpha/beta hydrolase"/>
    <property type="match status" value="1"/>
</dbReference>
<keyword evidence="2" id="KW-1185">Reference proteome</keyword>
<comment type="caution">
    <text evidence="1">The sequence shown here is derived from an EMBL/GenBank/DDBJ whole genome shotgun (WGS) entry which is preliminary data.</text>
</comment>
<evidence type="ECO:0008006" key="3">
    <source>
        <dbReference type="Google" id="ProtNLM"/>
    </source>
</evidence>
<dbReference type="SUPFAM" id="SSF53474">
    <property type="entry name" value="alpha/beta-Hydrolases"/>
    <property type="match status" value="1"/>
</dbReference>
<sequence length="296" mass="32397">MIDPMRDVHVDTPSGRYAAIDFGGEGPDVLLLHQIASNAQVWAPLGVALAEFAHPVAIDLCGHGRTRVGEESLERLLRDLPAVVEALGLHRPLVIIENEELLPLVGDGFATVDACGLLVVGPSSSKRGEAAENEYQEILGIDSIDVWDARNSMFMTGTPEERQAFIDRRTSAAVADWVNEGVPQEQLRRYIERQIRDTEDGWERVPRRPLVEQTLERVGRGPFGLDLYDGISIPVWVAVGAQDVTDAEVDELSAWAGEHDLRRAAFLPGYGPPDSFEAEPLALYVRDMLTATAVGA</sequence>
<organism evidence="1 2">
    <name type="scientific">Mobilicoccus caccae</name>
    <dbReference type="NCBI Taxonomy" id="1859295"/>
    <lineage>
        <taxon>Bacteria</taxon>
        <taxon>Bacillati</taxon>
        <taxon>Actinomycetota</taxon>
        <taxon>Actinomycetes</taxon>
        <taxon>Micrococcales</taxon>
        <taxon>Dermatophilaceae</taxon>
        <taxon>Mobilicoccus</taxon>
    </lineage>
</organism>
<dbReference type="Proteomes" id="UP001157126">
    <property type="component" value="Unassembled WGS sequence"/>
</dbReference>
<dbReference type="InterPro" id="IPR029058">
    <property type="entry name" value="AB_hydrolase_fold"/>
</dbReference>
<reference evidence="2" key="1">
    <citation type="journal article" date="2019" name="Int. J. Syst. Evol. Microbiol.">
        <title>The Global Catalogue of Microorganisms (GCM) 10K type strain sequencing project: providing services to taxonomists for standard genome sequencing and annotation.</title>
        <authorList>
            <consortium name="The Broad Institute Genomics Platform"/>
            <consortium name="The Broad Institute Genome Sequencing Center for Infectious Disease"/>
            <person name="Wu L."/>
            <person name="Ma J."/>
        </authorList>
    </citation>
    <scope>NUCLEOTIDE SEQUENCE [LARGE SCALE GENOMIC DNA]</scope>
    <source>
        <strain evidence="2">NBRC 113072</strain>
    </source>
</reference>
<gene>
    <name evidence="1" type="ORF">GCM10025883_43820</name>
</gene>
<evidence type="ECO:0000313" key="2">
    <source>
        <dbReference type="Proteomes" id="UP001157126"/>
    </source>
</evidence>